<reference evidence="1" key="1">
    <citation type="submission" date="2021-01" db="EMBL/GenBank/DDBJ databases">
        <authorList>
            <consortium name="Aspergillus chevalieri M1 genome sequencing consortium"/>
            <person name="Kazuki M."/>
            <person name="Futagami T."/>
        </authorList>
    </citation>
    <scope>NUCLEOTIDE SEQUENCE</scope>
    <source>
        <strain evidence="1">M1</strain>
    </source>
</reference>
<dbReference type="EMBL" id="AP024423">
    <property type="protein sequence ID" value="BCR92203.1"/>
    <property type="molecule type" value="Genomic_DNA"/>
</dbReference>
<gene>
    <name evidence="1" type="ORF">ACHE_80103A</name>
</gene>
<sequence length="93" mass="10172">MSVFAFLKAPVPNADEATIEPVTSARKKCISSAHIVSDLVAIHRSQWGIHRETASDMQYICVALFVLIDDLDEEKSHNAFLNLAKAAVSFGGR</sequence>
<protein>
    <submittedName>
        <fullName evidence="1">Uncharacterized protein</fullName>
    </submittedName>
</protein>
<evidence type="ECO:0000313" key="2">
    <source>
        <dbReference type="Proteomes" id="UP000637239"/>
    </source>
</evidence>
<dbReference type="RefSeq" id="XP_043140716.1">
    <property type="nucleotide sequence ID" value="XM_043283437.1"/>
</dbReference>
<dbReference type="AlphaFoldDB" id="A0A7R7VWR0"/>
<evidence type="ECO:0000313" key="1">
    <source>
        <dbReference type="EMBL" id="BCR92203.1"/>
    </source>
</evidence>
<dbReference type="InterPro" id="IPR053187">
    <property type="entry name" value="Notoamide_regulator"/>
</dbReference>
<dbReference type="PANTHER" id="PTHR47256">
    <property type="entry name" value="ZN(II)2CYS6 TRANSCRIPTION FACTOR (EUROFUNG)-RELATED"/>
    <property type="match status" value="1"/>
</dbReference>
<dbReference type="KEGG" id="ache:ACHE_80103A"/>
<dbReference type="PANTHER" id="PTHR47256:SF1">
    <property type="entry name" value="ZN(II)2CYS6 TRANSCRIPTION FACTOR (EUROFUNG)"/>
    <property type="match status" value="1"/>
</dbReference>
<name>A0A7R7VWR0_ASPCH</name>
<dbReference type="Proteomes" id="UP000637239">
    <property type="component" value="Chromosome 8"/>
</dbReference>
<dbReference type="GeneID" id="66986552"/>
<keyword evidence="2" id="KW-1185">Reference proteome</keyword>
<organism evidence="1 2">
    <name type="scientific">Aspergillus chevalieri</name>
    <name type="common">Eurotium chevalieri</name>
    <dbReference type="NCBI Taxonomy" id="182096"/>
    <lineage>
        <taxon>Eukaryota</taxon>
        <taxon>Fungi</taxon>
        <taxon>Dikarya</taxon>
        <taxon>Ascomycota</taxon>
        <taxon>Pezizomycotina</taxon>
        <taxon>Eurotiomycetes</taxon>
        <taxon>Eurotiomycetidae</taxon>
        <taxon>Eurotiales</taxon>
        <taxon>Aspergillaceae</taxon>
        <taxon>Aspergillus</taxon>
        <taxon>Aspergillus subgen. Aspergillus</taxon>
    </lineage>
</organism>
<reference evidence="1" key="2">
    <citation type="submission" date="2021-02" db="EMBL/GenBank/DDBJ databases">
        <title>Aspergillus chevalieri M1 genome sequence.</title>
        <authorList>
            <person name="Kadooka C."/>
            <person name="Mori K."/>
            <person name="Futagami T."/>
        </authorList>
    </citation>
    <scope>NUCLEOTIDE SEQUENCE</scope>
    <source>
        <strain evidence="1">M1</strain>
    </source>
</reference>
<proteinExistence type="predicted"/>
<accession>A0A7R7VWR0</accession>